<gene>
    <name evidence="1" type="ORF">CFIMG_007928RA00001</name>
</gene>
<comment type="caution">
    <text evidence="1">The sequence shown here is derived from an EMBL/GenBank/DDBJ whole genome shotgun (WGS) entry which is preliminary data.</text>
</comment>
<name>A0A2C5WRL2_9PEZI</name>
<keyword evidence="2" id="KW-1185">Reference proteome</keyword>
<dbReference type="AlphaFoldDB" id="A0A2C5WRL2"/>
<dbReference type="EMBL" id="APWK03000268">
    <property type="protein sequence ID" value="PHH49117.1"/>
    <property type="molecule type" value="Genomic_DNA"/>
</dbReference>
<sequence length="93" mass="10708">MYERFNATSPADELRKLFLFLEDRFIDGSVKIRVVSRLSNLKLGKLCVPGFLAEFDQLIVEFGGQTWHDALMIAFPRNAPTDKILWEMGTRSE</sequence>
<evidence type="ECO:0000313" key="2">
    <source>
        <dbReference type="Proteomes" id="UP000222788"/>
    </source>
</evidence>
<accession>A0A2C5WRL2</accession>
<proteinExistence type="predicted"/>
<evidence type="ECO:0000313" key="1">
    <source>
        <dbReference type="EMBL" id="PHH49117.1"/>
    </source>
</evidence>
<organism evidence="1 2">
    <name type="scientific">Ceratocystis fimbriata CBS 114723</name>
    <dbReference type="NCBI Taxonomy" id="1035309"/>
    <lineage>
        <taxon>Eukaryota</taxon>
        <taxon>Fungi</taxon>
        <taxon>Dikarya</taxon>
        <taxon>Ascomycota</taxon>
        <taxon>Pezizomycotina</taxon>
        <taxon>Sordariomycetes</taxon>
        <taxon>Hypocreomycetidae</taxon>
        <taxon>Microascales</taxon>
        <taxon>Ceratocystidaceae</taxon>
        <taxon>Ceratocystis</taxon>
    </lineage>
</organism>
<reference evidence="1 2" key="1">
    <citation type="journal article" date="2013" name="Fungal Biol.">
        <title>Analysis of microsatellite markers in the genome of the plant pathogen Ceratocystis fimbriata.</title>
        <authorList>
            <person name="Simpson M.C."/>
            <person name="Wilken P.M."/>
            <person name="Coetzee M.P."/>
            <person name="Wingfield M.J."/>
            <person name="Wingfield B.D."/>
        </authorList>
    </citation>
    <scope>NUCLEOTIDE SEQUENCE [LARGE SCALE GENOMIC DNA]</scope>
    <source>
        <strain evidence="1 2">CBS 114723</strain>
    </source>
</reference>
<reference evidence="1 2" key="2">
    <citation type="journal article" date="2013" name="IMA Fungus">
        <title>IMA Genome-F 1: Ceratocystis fimbriata: Draft nuclear genome sequence for the plant pathogen, Ceratocystis fimbriata.</title>
        <authorList>
            <person name="Wilken P.M."/>
            <person name="Steenkamp E.T."/>
            <person name="Wingfield M.J."/>
            <person name="de Beer Z.W."/>
            <person name="Wingfield B.D."/>
        </authorList>
    </citation>
    <scope>NUCLEOTIDE SEQUENCE [LARGE SCALE GENOMIC DNA]</scope>
    <source>
        <strain evidence="1 2">CBS 114723</strain>
    </source>
</reference>
<dbReference type="Proteomes" id="UP000222788">
    <property type="component" value="Unassembled WGS sequence"/>
</dbReference>
<protein>
    <submittedName>
        <fullName evidence="1">Uncharacterized protein</fullName>
    </submittedName>
</protein>